<reference evidence="2 3" key="1">
    <citation type="journal article" date="2011" name="J. Bacteriol.">
        <title>Complete genome sequence of Amycolicicoccus subflavus DQS3-9A1T, an actinomycete isolated from crude oil-polluted soil.</title>
        <authorList>
            <person name="Cai M."/>
            <person name="Chen W.M."/>
            <person name="Nie Y."/>
            <person name="Chi C.Q."/>
            <person name="Wang Y.N."/>
            <person name="Tang Y.Q."/>
            <person name="Li G.Y."/>
            <person name="Wu X.L."/>
        </authorList>
    </citation>
    <scope>NUCLEOTIDE SEQUENCE [LARGE SCALE GENOMIC DNA]</scope>
    <source>
        <strain evidence="3">DSM 45089 / DQS3-9A1</strain>
    </source>
</reference>
<feature type="region of interest" description="Disordered" evidence="1">
    <location>
        <begin position="1"/>
        <end position="55"/>
    </location>
</feature>
<feature type="compositionally biased region" description="Basic and acidic residues" evidence="1">
    <location>
        <begin position="1"/>
        <end position="10"/>
    </location>
</feature>
<name>F6EHX8_HOYSD</name>
<organism evidence="2 3">
    <name type="scientific">Hoyosella subflava (strain DSM 45089 / JCM 17490 / NBRC 109087 / DQS3-9A1)</name>
    <name type="common">Amycolicicoccus subflavus</name>
    <dbReference type="NCBI Taxonomy" id="443218"/>
    <lineage>
        <taxon>Bacteria</taxon>
        <taxon>Bacillati</taxon>
        <taxon>Actinomycetota</taxon>
        <taxon>Actinomycetes</taxon>
        <taxon>Mycobacteriales</taxon>
        <taxon>Hoyosellaceae</taxon>
        <taxon>Hoyosella</taxon>
    </lineage>
</organism>
<proteinExistence type="predicted"/>
<feature type="compositionally biased region" description="Polar residues" evidence="1">
    <location>
        <begin position="17"/>
        <end position="27"/>
    </location>
</feature>
<feature type="compositionally biased region" description="Basic and acidic residues" evidence="1">
    <location>
        <begin position="30"/>
        <end position="49"/>
    </location>
</feature>
<dbReference type="HOGENOM" id="CLU_2731104_0_0_11"/>
<dbReference type="EMBL" id="CP002786">
    <property type="protein sequence ID" value="AEF38926.1"/>
    <property type="molecule type" value="Genomic_DNA"/>
</dbReference>
<evidence type="ECO:0000313" key="3">
    <source>
        <dbReference type="Proteomes" id="UP000009235"/>
    </source>
</evidence>
<dbReference type="AlphaFoldDB" id="F6EHX8"/>
<dbReference type="KEGG" id="asd:AS9A_0469"/>
<evidence type="ECO:0000313" key="2">
    <source>
        <dbReference type="EMBL" id="AEF38926.1"/>
    </source>
</evidence>
<keyword evidence="3" id="KW-1185">Reference proteome</keyword>
<gene>
    <name evidence="2" type="ordered locus">AS9A_0469</name>
</gene>
<dbReference type="Proteomes" id="UP000009235">
    <property type="component" value="Chromosome"/>
</dbReference>
<protein>
    <submittedName>
        <fullName evidence="2">Uncharacterized protein</fullName>
    </submittedName>
</protein>
<sequence>MQLVARDKPSVLRGASGTRSRCPSGQKNARRGDTPDRVDRRTMTGEQRQRIGSGTRPRAVVRLEWLLSILT</sequence>
<evidence type="ECO:0000256" key="1">
    <source>
        <dbReference type="SAM" id="MobiDB-lite"/>
    </source>
</evidence>
<dbReference type="STRING" id="443218.AS9A_0469"/>
<accession>F6EHX8</accession>